<dbReference type="PROSITE" id="PS50894">
    <property type="entry name" value="HPT"/>
    <property type="match status" value="1"/>
</dbReference>
<accession>A0A545UHX4</accession>
<dbReference type="Pfam" id="PF00072">
    <property type="entry name" value="Response_reg"/>
    <property type="match status" value="1"/>
</dbReference>
<feature type="compositionally biased region" description="Polar residues" evidence="11">
    <location>
        <begin position="343"/>
        <end position="353"/>
    </location>
</feature>
<feature type="domain" description="HPt" evidence="14">
    <location>
        <begin position="525"/>
        <end position="629"/>
    </location>
</feature>
<dbReference type="PROSITE" id="PS50109">
    <property type="entry name" value="HIS_KIN"/>
    <property type="match status" value="1"/>
</dbReference>
<dbReference type="GO" id="GO:0000155">
    <property type="term" value="F:phosphorelay sensor kinase activity"/>
    <property type="evidence" value="ECO:0007669"/>
    <property type="project" value="UniProtKB-ARBA"/>
</dbReference>
<evidence type="ECO:0000256" key="2">
    <source>
        <dbReference type="ARBA" id="ARBA00012438"/>
    </source>
</evidence>
<evidence type="ECO:0000259" key="13">
    <source>
        <dbReference type="PROSITE" id="PS50110"/>
    </source>
</evidence>
<dbReference type="Pfam" id="PF01627">
    <property type="entry name" value="Hpt"/>
    <property type="match status" value="1"/>
</dbReference>
<dbReference type="InterPro" id="IPR004358">
    <property type="entry name" value="Sig_transdc_His_kin-like_C"/>
</dbReference>
<dbReference type="GO" id="GO:0006935">
    <property type="term" value="P:chemotaxis"/>
    <property type="evidence" value="ECO:0007669"/>
    <property type="project" value="InterPro"/>
</dbReference>
<dbReference type="Pfam" id="PF02518">
    <property type="entry name" value="HATPase_c"/>
    <property type="match status" value="1"/>
</dbReference>
<dbReference type="Gene3D" id="3.30.565.10">
    <property type="entry name" value="Histidine kinase-like ATPase, C-terminal domain"/>
    <property type="match status" value="1"/>
</dbReference>
<dbReference type="InterPro" id="IPR051315">
    <property type="entry name" value="Bact_Chemotaxis_CheA"/>
</dbReference>
<feature type="region of interest" description="Disordered" evidence="11">
    <location>
        <begin position="336"/>
        <end position="356"/>
    </location>
</feature>
<dbReference type="PRINTS" id="PR00344">
    <property type="entry name" value="BCTRLSENSOR"/>
</dbReference>
<evidence type="ECO:0000313" key="15">
    <source>
        <dbReference type="EMBL" id="TQV89071.1"/>
    </source>
</evidence>
<feature type="region of interest" description="Disordered" evidence="11">
    <location>
        <begin position="683"/>
        <end position="721"/>
    </location>
</feature>
<dbReference type="SUPFAM" id="SSF55874">
    <property type="entry name" value="ATPase domain of HSP90 chaperone/DNA topoisomerase II/histidine kinase"/>
    <property type="match status" value="1"/>
</dbReference>
<dbReference type="SUPFAM" id="SSF50341">
    <property type="entry name" value="CheW-like"/>
    <property type="match status" value="1"/>
</dbReference>
<evidence type="ECO:0000256" key="11">
    <source>
        <dbReference type="SAM" id="MobiDB-lite"/>
    </source>
</evidence>
<feature type="domain" description="Response regulatory" evidence="13">
    <location>
        <begin position="1233"/>
        <end position="1349"/>
    </location>
</feature>
<dbReference type="CDD" id="cd00088">
    <property type="entry name" value="HPT"/>
    <property type="match status" value="1"/>
</dbReference>
<evidence type="ECO:0000259" key="12">
    <source>
        <dbReference type="PROSITE" id="PS50109"/>
    </source>
</evidence>
<dbReference type="InterPro" id="IPR002545">
    <property type="entry name" value="CheW-lke_dom"/>
</dbReference>
<evidence type="ECO:0000256" key="10">
    <source>
        <dbReference type="PROSITE-ProRule" id="PRU00169"/>
    </source>
</evidence>
<dbReference type="Pfam" id="PF01584">
    <property type="entry name" value="CheW"/>
    <property type="match status" value="1"/>
</dbReference>
<keyword evidence="4 10" id="KW-0597">Phosphoprotein</keyword>
<comment type="caution">
    <text evidence="15">The sequence shown here is derived from an EMBL/GenBank/DDBJ whole genome shotgun (WGS) entry which is preliminary data.</text>
</comment>
<keyword evidence="5" id="KW-0808">Transferase</keyword>
<protein>
    <recommendedName>
        <fullName evidence="3">Chemotaxis protein CheA</fullName>
        <ecNumber evidence="2">2.7.13.3</ecNumber>
    </recommendedName>
</protein>
<dbReference type="SMART" id="SM00073">
    <property type="entry name" value="HPT"/>
    <property type="match status" value="1"/>
</dbReference>
<feature type="modified residue" description="4-aspartylphosphate" evidence="10">
    <location>
        <position position="1282"/>
    </location>
</feature>
<dbReference type="InterPro" id="IPR008207">
    <property type="entry name" value="Sig_transdc_His_kin_Hpt_dom"/>
</dbReference>
<dbReference type="SUPFAM" id="SSF47226">
    <property type="entry name" value="Histidine-containing phosphotransfer domain, HPT domain"/>
    <property type="match status" value="1"/>
</dbReference>
<dbReference type="InterPro" id="IPR036641">
    <property type="entry name" value="HPT_dom_sf"/>
</dbReference>
<evidence type="ECO:0000256" key="3">
    <source>
        <dbReference type="ARBA" id="ARBA00021495"/>
    </source>
</evidence>
<evidence type="ECO:0000256" key="4">
    <source>
        <dbReference type="ARBA" id="ARBA00022553"/>
    </source>
</evidence>
<feature type="compositionally biased region" description="Low complexity" evidence="11">
    <location>
        <begin position="696"/>
        <end position="712"/>
    </location>
</feature>
<dbReference type="InterPro" id="IPR005467">
    <property type="entry name" value="His_kinase_dom"/>
</dbReference>
<sequence>MLSQRELSEQEAELSTLLVKLQDRADSYAKGDLDVPKDNALLREYSDIVEEFRRQCCLSGLDFASAVSQFVKRNLMAYQDSDKPLGAARLRLLLDWPNALGAVLDEPESDARTNRLLALVSTQCWIDPISQSHLNLLKKRLARFKEVRRNSTNSSPIHSESKPQLLDQNIDPDLISEKWESEELVQDNSKLSNFEADSFESDSFEPDSQDIPLVNDIVDLPLEALIMTPQTEEDDRANENKTLLCNEREDESFTHVTGETEMQLDVQLEEDKESAPLVQDAEQDLKDNSGISLDELMAFTTDDPESNELKFDTNAEENQSIENNTAEDILKNVPPLLTENGEQDSSISPSFPDSQELGEQNLYRQTIGELTIELHQLLAQIVLNKTDENNSNVEQLTQQKKQCIILFDSLNEVTEQNSLKGSAWFFNHLKTSFSEFDLSQSTTKKYIATVQKHLTDYIICTTNINETNLLTFMRELLNDGFCDLPESQIEDASVLLCEELFNENDTQSKDTLEEALENDIDLTIPADAQTILVEMFLQEAPLHIEELTEHLQLYSAEPDKMEHLVSAQRCVHTLKGAAGTIGITGLVNISHRFEDILGYLAEENGPFSKEIVNFIFRIADSLADTCEYLLGNTEEPKDLQLVLQTLIDVISGYNKGLSVSQTAAQIQLDYDMKFGLLSTAERTTQESMPTTLEAPEQSNSTASQTTANSESNLEQEKISEEAISPAVDNPILISKSPAEKKHHENAAMVRVAKNDLEKILRNVGETTVLQGHLDDEYQHVKSMIGTLDQLSEKMQKTVFEFENYIDIRAVSDSERKLTRSSVKQEEFDPLEVNRMNELHTYLNQIVESLSDIKQVENSIKNRLGGLDSIFQKQVNLNKSMESDVLRTRMIPVKTIVPRLERCVRQVSRLLNKQVDFEITGQSINIDLDVLNMLMDPLMHVLRNSVDHGIELPEERQSSDKLPTGEIALSFKQKGHSIVVSCKDDGRGIDYEKIKQKLIASGLITKEQNLPEKTLIQYLLQPGFSTSDSVTATSGRGIGMDVVSQKITESGGYLEINSKPEQGCEVVLTLPITMVSQHVLIVKSAGVLYALPTNTLIQAFAPNSGSFKTIGDKLNFFFGNENYTTYYLNNYIGGEKTSLSEEEFAKRAGVIVRTDSGPKALFVDEVLNCRDIVLKKFGEFLPHIPGVHGAATLGDGQIVAILELNELLQSSTHLQNKNADVLQDRVVPVASTNKVLIVEDSLSTRRMLEQLVSDTGYEVKTAIDGIEAIQILKSWHPDVILSDLELPRLNGLELTAHVRANDELENTPVIMITSRYTDKHREHARKVGVNAYLTKPFSETDVLSNIEMMTEVHA</sequence>
<feature type="modified residue" description="Phosphohistidine" evidence="9">
    <location>
        <position position="572"/>
    </location>
</feature>
<dbReference type="PANTHER" id="PTHR43395">
    <property type="entry name" value="SENSOR HISTIDINE KINASE CHEA"/>
    <property type="match status" value="1"/>
</dbReference>
<evidence type="ECO:0000259" key="14">
    <source>
        <dbReference type="PROSITE" id="PS50894"/>
    </source>
</evidence>
<evidence type="ECO:0000256" key="5">
    <source>
        <dbReference type="ARBA" id="ARBA00022679"/>
    </source>
</evidence>
<dbReference type="CDD" id="cd00156">
    <property type="entry name" value="REC"/>
    <property type="match status" value="1"/>
</dbReference>
<dbReference type="Gene3D" id="2.30.30.40">
    <property type="entry name" value="SH3 Domains"/>
    <property type="match status" value="1"/>
</dbReference>
<dbReference type="InterPro" id="IPR011006">
    <property type="entry name" value="CheY-like_superfamily"/>
</dbReference>
<name>A0A545UHX4_9GAMM</name>
<evidence type="ECO:0000256" key="8">
    <source>
        <dbReference type="ARBA" id="ARBA00035100"/>
    </source>
</evidence>
<dbReference type="InterPro" id="IPR036061">
    <property type="entry name" value="CheW-like_dom_sf"/>
</dbReference>
<dbReference type="FunFam" id="3.30.565.10:FF:000016">
    <property type="entry name" value="Chemotaxis protein CheA, putative"/>
    <property type="match status" value="1"/>
</dbReference>
<feature type="domain" description="Histidine kinase" evidence="12">
    <location>
        <begin position="821"/>
        <end position="1073"/>
    </location>
</feature>
<dbReference type="Gene3D" id="1.20.120.160">
    <property type="entry name" value="HPT domain"/>
    <property type="match status" value="1"/>
</dbReference>
<gene>
    <name evidence="15" type="ORF">FLL46_05960</name>
</gene>
<dbReference type="SMART" id="SM00260">
    <property type="entry name" value="CheW"/>
    <property type="match status" value="1"/>
</dbReference>
<dbReference type="PANTHER" id="PTHR43395:SF8">
    <property type="entry name" value="HISTIDINE KINASE"/>
    <property type="match status" value="1"/>
</dbReference>
<dbReference type="EC" id="2.7.13.3" evidence="2"/>
<comment type="catalytic activity">
    <reaction evidence="1">
        <text>ATP + protein L-histidine = ADP + protein N-phospho-L-histidine.</text>
        <dbReference type="EC" id="2.7.13.3"/>
    </reaction>
</comment>
<dbReference type="RefSeq" id="WP_142892556.1">
    <property type="nucleotide sequence ID" value="NZ_ML660161.1"/>
</dbReference>
<dbReference type="InterPro" id="IPR001789">
    <property type="entry name" value="Sig_transdc_resp-reg_receiver"/>
</dbReference>
<dbReference type="SMART" id="SM00387">
    <property type="entry name" value="HATPase_c"/>
    <property type="match status" value="1"/>
</dbReference>
<proteinExistence type="predicted"/>
<dbReference type="OrthoDB" id="9803176at2"/>
<dbReference type="Proteomes" id="UP000315439">
    <property type="component" value="Unassembled WGS sequence"/>
</dbReference>
<evidence type="ECO:0000256" key="6">
    <source>
        <dbReference type="ARBA" id="ARBA00022777"/>
    </source>
</evidence>
<comment type="function">
    <text evidence="8">Involved in the transmission of sensory signals from the chemoreceptors to the flagellar motors. CheA is autophosphorylated; it can transfer its phosphate group to either CheB or CheY.</text>
</comment>
<dbReference type="InterPro" id="IPR003594">
    <property type="entry name" value="HATPase_dom"/>
</dbReference>
<keyword evidence="16" id="KW-1185">Reference proteome</keyword>
<dbReference type="PROSITE" id="PS50110">
    <property type="entry name" value="RESPONSE_REGULATORY"/>
    <property type="match status" value="1"/>
</dbReference>
<keyword evidence="7" id="KW-0902">Two-component regulatory system</keyword>
<reference evidence="15 16" key="1">
    <citation type="submission" date="2019-07" db="EMBL/GenBank/DDBJ databases">
        <title>Draft genome for Aliikangiella sp. M105.</title>
        <authorList>
            <person name="Wang G."/>
        </authorList>
    </citation>
    <scope>NUCLEOTIDE SEQUENCE [LARGE SCALE GENOMIC DNA]</scope>
    <source>
        <strain evidence="15 16">M105</strain>
    </source>
</reference>
<dbReference type="InterPro" id="IPR036890">
    <property type="entry name" value="HATPase_C_sf"/>
</dbReference>
<dbReference type="SMART" id="SM00448">
    <property type="entry name" value="REC"/>
    <property type="match status" value="1"/>
</dbReference>
<keyword evidence="6" id="KW-0418">Kinase</keyword>
<evidence type="ECO:0000256" key="1">
    <source>
        <dbReference type="ARBA" id="ARBA00000085"/>
    </source>
</evidence>
<dbReference type="SUPFAM" id="SSF52172">
    <property type="entry name" value="CheY-like"/>
    <property type="match status" value="1"/>
</dbReference>
<organism evidence="15 16">
    <name type="scientific">Aliikangiella coralliicola</name>
    <dbReference type="NCBI Taxonomy" id="2592383"/>
    <lineage>
        <taxon>Bacteria</taxon>
        <taxon>Pseudomonadati</taxon>
        <taxon>Pseudomonadota</taxon>
        <taxon>Gammaproteobacteria</taxon>
        <taxon>Oceanospirillales</taxon>
        <taxon>Pleioneaceae</taxon>
        <taxon>Aliikangiella</taxon>
    </lineage>
</organism>
<evidence type="ECO:0000313" key="16">
    <source>
        <dbReference type="Proteomes" id="UP000315439"/>
    </source>
</evidence>
<dbReference type="Gene3D" id="3.40.50.2300">
    <property type="match status" value="1"/>
</dbReference>
<dbReference type="EMBL" id="VIKS01000003">
    <property type="protein sequence ID" value="TQV89071.1"/>
    <property type="molecule type" value="Genomic_DNA"/>
</dbReference>
<evidence type="ECO:0000256" key="9">
    <source>
        <dbReference type="PROSITE-ProRule" id="PRU00110"/>
    </source>
</evidence>
<evidence type="ECO:0000256" key="7">
    <source>
        <dbReference type="ARBA" id="ARBA00023012"/>
    </source>
</evidence>